<dbReference type="GO" id="GO:0006457">
    <property type="term" value="P:protein folding"/>
    <property type="evidence" value="ECO:0007669"/>
    <property type="project" value="TreeGrafter"/>
</dbReference>
<protein>
    <submittedName>
        <fullName evidence="8">Protein disulfide-isomerase-like protein EhSep2</fullName>
    </submittedName>
</protein>
<organism evidence="6">
    <name type="scientific">Cladocopium goreaui</name>
    <dbReference type="NCBI Taxonomy" id="2562237"/>
    <lineage>
        <taxon>Eukaryota</taxon>
        <taxon>Sar</taxon>
        <taxon>Alveolata</taxon>
        <taxon>Dinophyceae</taxon>
        <taxon>Suessiales</taxon>
        <taxon>Symbiodiniaceae</taxon>
        <taxon>Cladocopium</taxon>
    </lineage>
</organism>
<evidence type="ECO:0000256" key="4">
    <source>
        <dbReference type="SAM" id="SignalP"/>
    </source>
</evidence>
<dbReference type="SUPFAM" id="SSF52833">
    <property type="entry name" value="Thioredoxin-like"/>
    <property type="match status" value="1"/>
</dbReference>
<dbReference type="Gene3D" id="3.40.30.10">
    <property type="entry name" value="Glutaredoxin"/>
    <property type="match status" value="1"/>
</dbReference>
<feature type="coiled-coil region" evidence="3">
    <location>
        <begin position="142"/>
        <end position="180"/>
    </location>
</feature>
<dbReference type="InterPro" id="IPR013766">
    <property type="entry name" value="Thioredoxin_domain"/>
</dbReference>
<dbReference type="EMBL" id="CAMXCT010006090">
    <property type="protein sequence ID" value="CAI4013919.1"/>
    <property type="molecule type" value="Genomic_DNA"/>
</dbReference>
<evidence type="ECO:0000259" key="5">
    <source>
        <dbReference type="PROSITE" id="PS51352"/>
    </source>
</evidence>
<evidence type="ECO:0000313" key="8">
    <source>
        <dbReference type="EMBL" id="CAL4801231.1"/>
    </source>
</evidence>
<evidence type="ECO:0000313" key="6">
    <source>
        <dbReference type="EMBL" id="CAI4013919.1"/>
    </source>
</evidence>
<dbReference type="EMBL" id="CAMXCT020006090">
    <property type="protein sequence ID" value="CAL1167294.1"/>
    <property type="molecule type" value="Genomic_DNA"/>
</dbReference>
<accession>A0A9P1GKM5</accession>
<dbReference type="CDD" id="cd02961">
    <property type="entry name" value="PDI_a_family"/>
    <property type="match status" value="1"/>
</dbReference>
<dbReference type="InterPro" id="IPR051063">
    <property type="entry name" value="PDI"/>
</dbReference>
<keyword evidence="9" id="KW-1185">Reference proteome</keyword>
<dbReference type="EMBL" id="CAMXCT030006090">
    <property type="protein sequence ID" value="CAL4801231.1"/>
    <property type="molecule type" value="Genomic_DNA"/>
</dbReference>
<gene>
    <name evidence="6" type="ORF">C1SCF055_LOCUS38857</name>
</gene>
<dbReference type="GO" id="GO:0005783">
    <property type="term" value="C:endoplasmic reticulum"/>
    <property type="evidence" value="ECO:0007669"/>
    <property type="project" value="TreeGrafter"/>
</dbReference>
<comment type="caution">
    <text evidence="6">The sequence shown here is derived from an EMBL/GenBank/DDBJ whole genome shotgun (WGS) entry which is preliminary data.</text>
</comment>
<evidence type="ECO:0000313" key="7">
    <source>
        <dbReference type="EMBL" id="CAL1167294.1"/>
    </source>
</evidence>
<evidence type="ECO:0000256" key="2">
    <source>
        <dbReference type="ARBA" id="ARBA00022729"/>
    </source>
</evidence>
<name>A0A9P1GKM5_9DINO</name>
<reference evidence="6" key="1">
    <citation type="submission" date="2022-10" db="EMBL/GenBank/DDBJ databases">
        <authorList>
            <person name="Chen Y."/>
            <person name="Dougan E. K."/>
            <person name="Chan C."/>
            <person name="Rhodes N."/>
            <person name="Thang M."/>
        </authorList>
    </citation>
    <scope>NUCLEOTIDE SEQUENCE</scope>
</reference>
<dbReference type="AlphaFoldDB" id="A0A9P1GKM5"/>
<dbReference type="OrthoDB" id="72053at2759"/>
<dbReference type="PANTHER" id="PTHR45672">
    <property type="entry name" value="PROTEIN DISULFIDE-ISOMERASE C17H9.14C-RELATED"/>
    <property type="match status" value="1"/>
</dbReference>
<feature type="signal peptide" evidence="4">
    <location>
        <begin position="1"/>
        <end position="19"/>
    </location>
</feature>
<dbReference type="PANTHER" id="PTHR45672:SF3">
    <property type="entry name" value="THIOREDOXIN DOMAIN-CONTAINING PROTEIN 5"/>
    <property type="match status" value="1"/>
</dbReference>
<evidence type="ECO:0000256" key="3">
    <source>
        <dbReference type="SAM" id="Coils"/>
    </source>
</evidence>
<keyword evidence="2 4" id="KW-0732">Signal</keyword>
<reference evidence="7" key="2">
    <citation type="submission" date="2024-04" db="EMBL/GenBank/DDBJ databases">
        <authorList>
            <person name="Chen Y."/>
            <person name="Shah S."/>
            <person name="Dougan E. K."/>
            <person name="Thang M."/>
            <person name="Chan C."/>
        </authorList>
    </citation>
    <scope>NUCLEOTIDE SEQUENCE [LARGE SCALE GENOMIC DNA]</scope>
</reference>
<proteinExistence type="inferred from homology"/>
<comment type="similarity">
    <text evidence="1">Belongs to the protein disulfide isomerase family.</text>
</comment>
<evidence type="ECO:0000256" key="1">
    <source>
        <dbReference type="ARBA" id="ARBA00006347"/>
    </source>
</evidence>
<sequence length="201" mass="23068">MWRLLVLPLALALEEMTQGKAVFLKFFTPWCGQCKDMKPAWDALMEEFRDDDTVLVGEVDCVGSGKAKCKELDIKAYPQVKYGDPNNLEDYKGGRDLPSLQKFAQDLNPICGPDRLDWCDNKRKRQVQGYMDLLPSELDAKIQEQEQSLAAAQQEVEDALQKLQKDYAEARRRKEFKVQEIRQTGGLGLMKMVQAYRSRKS</sequence>
<dbReference type="Proteomes" id="UP001152797">
    <property type="component" value="Unassembled WGS sequence"/>
</dbReference>
<dbReference type="Pfam" id="PF00085">
    <property type="entry name" value="Thioredoxin"/>
    <property type="match status" value="1"/>
</dbReference>
<feature type="chain" id="PRO_5043272879" evidence="4">
    <location>
        <begin position="20"/>
        <end position="201"/>
    </location>
</feature>
<dbReference type="PROSITE" id="PS51352">
    <property type="entry name" value="THIOREDOXIN_2"/>
    <property type="match status" value="1"/>
</dbReference>
<keyword evidence="3" id="KW-0175">Coiled coil</keyword>
<feature type="domain" description="Thioredoxin" evidence="5">
    <location>
        <begin position="1"/>
        <end position="109"/>
    </location>
</feature>
<dbReference type="InterPro" id="IPR036249">
    <property type="entry name" value="Thioredoxin-like_sf"/>
</dbReference>
<dbReference type="GO" id="GO:0003756">
    <property type="term" value="F:protein disulfide isomerase activity"/>
    <property type="evidence" value="ECO:0007669"/>
    <property type="project" value="TreeGrafter"/>
</dbReference>
<evidence type="ECO:0000313" key="9">
    <source>
        <dbReference type="Proteomes" id="UP001152797"/>
    </source>
</evidence>